<evidence type="ECO:0000313" key="3">
    <source>
        <dbReference type="Proteomes" id="UP000092177"/>
    </source>
</evidence>
<dbReference type="VEuPathDB" id="FungiDB:CH63R_00282"/>
<sequence length="638" mass="71221">MVGTNYQYDKLPQGRWFRLLHIHPGLADDPLVCDLVTVDLDSSIPYKALSYVWGDPNVLAEVTCSGSQRQVTVNLFDGLQHLRSPDRVETVWADAICINQGDNDEKAHQVNLMGVIYDRAAEVVVWLGKDPGNLAESAFEGLRTVNAAIQNGTHMIESVVPGAALRMPKGDGSQESSSFPVQQRRSNLRDILKTHYLRGIKELFQLAWFTRVWVLQEVGLATEATAFWGDSHVGFSEIAMFILFSMTDEHMDYALGQDVKDIISGSPYYAFWSVWSTYNKRDSWVTRCPSLKAYSEYQAAECRIDFLVVLEASRRFNATNALDHVFAFLGHPKALVPTTNTTLVQADYNIPLETLHGVVASRLAEQSLNFLVQVQNQPANLKSDCTAPSWIPAWNVDNPDSPNAFWEAWDASLRATTRPSFEAQAAGGRLHVSALLFDTVACYNDRMEKSAFDRSTSGPGRLAEQCWALTEESAKTRPHVYGDDALLSFALTLICHHRSNNTGRAELESLLALFVRFCAVYNGDFWKSKLEHLGISFLNTPPMGERRIVAQFQDYGTNRRFFVSSGGYWGLGPSPMQEGDICAILFGADVPFILRPTAEEGQYRLVGQAYISGVMYGELVQNLEMGKASYEKENICLV</sequence>
<dbReference type="PANTHER" id="PTHR24148">
    <property type="entry name" value="ANKYRIN REPEAT DOMAIN-CONTAINING PROTEIN 39 HOMOLOG-RELATED"/>
    <property type="match status" value="1"/>
</dbReference>
<reference evidence="3" key="1">
    <citation type="journal article" date="2017" name="BMC Genomics">
        <title>Gapless genome assembly of Colletotrichum higginsianum reveals chromosome structure and association of transposable elements with secondary metabolite gene clusters.</title>
        <authorList>
            <person name="Dallery J.-F."/>
            <person name="Lapalu N."/>
            <person name="Zampounis A."/>
            <person name="Pigne S."/>
            <person name="Luyten I."/>
            <person name="Amselem J."/>
            <person name="Wittenberg A.H.J."/>
            <person name="Zhou S."/>
            <person name="de Queiroz M.V."/>
            <person name="Robin G.P."/>
            <person name="Auger A."/>
            <person name="Hainaut M."/>
            <person name="Henrissat B."/>
            <person name="Kim K.-T."/>
            <person name="Lee Y.-H."/>
            <person name="Lespinet O."/>
            <person name="Schwartz D.C."/>
            <person name="Thon M.R."/>
            <person name="O'Connell R.J."/>
        </authorList>
    </citation>
    <scope>NUCLEOTIDE SEQUENCE [LARGE SCALE GENOMIC DNA]</scope>
    <source>
        <strain evidence="3">IMI 349063</strain>
    </source>
</reference>
<dbReference type="Pfam" id="PF06985">
    <property type="entry name" value="HET"/>
    <property type="match status" value="1"/>
</dbReference>
<dbReference type="Pfam" id="PF26639">
    <property type="entry name" value="Het-6_barrel"/>
    <property type="match status" value="1"/>
</dbReference>
<proteinExistence type="predicted"/>
<gene>
    <name evidence="2" type="ORF">CH63R_00282</name>
</gene>
<dbReference type="RefSeq" id="XP_018163619.1">
    <property type="nucleotide sequence ID" value="XM_018295257.1"/>
</dbReference>
<accession>A0A1B7YT17</accession>
<dbReference type="Proteomes" id="UP000092177">
    <property type="component" value="Chromosome 1"/>
</dbReference>
<evidence type="ECO:0000313" key="2">
    <source>
        <dbReference type="EMBL" id="OBR15102.1"/>
    </source>
</evidence>
<dbReference type="InterPro" id="IPR010730">
    <property type="entry name" value="HET"/>
</dbReference>
<dbReference type="OrthoDB" id="2504919at2759"/>
<dbReference type="InterPro" id="IPR052895">
    <property type="entry name" value="HetReg/Transcr_Mod"/>
</dbReference>
<organism evidence="2 3">
    <name type="scientific">Colletotrichum higginsianum (strain IMI 349063)</name>
    <name type="common">Crucifer anthracnose fungus</name>
    <dbReference type="NCBI Taxonomy" id="759273"/>
    <lineage>
        <taxon>Eukaryota</taxon>
        <taxon>Fungi</taxon>
        <taxon>Dikarya</taxon>
        <taxon>Ascomycota</taxon>
        <taxon>Pezizomycotina</taxon>
        <taxon>Sordariomycetes</taxon>
        <taxon>Hypocreomycetidae</taxon>
        <taxon>Glomerellales</taxon>
        <taxon>Glomerellaceae</taxon>
        <taxon>Colletotrichum</taxon>
        <taxon>Colletotrichum destructivum species complex</taxon>
    </lineage>
</organism>
<name>A0A1B7YT17_COLHI</name>
<dbReference type="KEGG" id="chig:CH63R_00282"/>
<dbReference type="GeneID" id="28859364"/>
<protein>
    <submittedName>
        <fullName evidence="2">Heterokaryon incompatibility protein</fullName>
    </submittedName>
</protein>
<dbReference type="PANTHER" id="PTHR24148:SF64">
    <property type="entry name" value="HETEROKARYON INCOMPATIBILITY DOMAIN-CONTAINING PROTEIN"/>
    <property type="match status" value="1"/>
</dbReference>
<dbReference type="AlphaFoldDB" id="A0A1B7YT17"/>
<keyword evidence="3" id="KW-1185">Reference proteome</keyword>
<dbReference type="EMBL" id="LTAN01000001">
    <property type="protein sequence ID" value="OBR15102.1"/>
    <property type="molecule type" value="Genomic_DNA"/>
</dbReference>
<comment type="caution">
    <text evidence="2">The sequence shown here is derived from an EMBL/GenBank/DDBJ whole genome shotgun (WGS) entry which is preliminary data.</text>
</comment>
<evidence type="ECO:0000259" key="1">
    <source>
        <dbReference type="Pfam" id="PF06985"/>
    </source>
</evidence>
<feature type="domain" description="Heterokaryon incompatibility" evidence="1">
    <location>
        <begin position="46"/>
        <end position="217"/>
    </location>
</feature>